<protein>
    <recommendedName>
        <fullName evidence="3">Tetratricopeptide repeat protein</fullName>
    </recommendedName>
</protein>
<dbReference type="EMBL" id="PNIQ01000608">
    <property type="protein sequence ID" value="PMP80514.1"/>
    <property type="molecule type" value="Genomic_DNA"/>
</dbReference>
<dbReference type="AlphaFoldDB" id="A0A2J6X3U2"/>
<evidence type="ECO:0000313" key="1">
    <source>
        <dbReference type="EMBL" id="PMP80514.1"/>
    </source>
</evidence>
<dbReference type="InterPro" id="IPR011990">
    <property type="entry name" value="TPR-like_helical_dom_sf"/>
</dbReference>
<dbReference type="SUPFAM" id="SSF48452">
    <property type="entry name" value="TPR-like"/>
    <property type="match status" value="1"/>
</dbReference>
<gene>
    <name evidence="1" type="ORF">C0184_09175</name>
</gene>
<reference evidence="1 2" key="1">
    <citation type="submission" date="2018-01" db="EMBL/GenBank/DDBJ databases">
        <title>Metagenomic assembled genomes from two thermal pools in the Uzon Caldera, Kamchatka, Russia.</title>
        <authorList>
            <person name="Wilkins L."/>
            <person name="Ettinger C."/>
        </authorList>
    </citation>
    <scope>NUCLEOTIDE SEQUENCE [LARGE SCALE GENOMIC DNA]</scope>
    <source>
        <strain evidence="1">ZAV-02</strain>
    </source>
</reference>
<dbReference type="Gene3D" id="1.25.40.10">
    <property type="entry name" value="Tetratricopeptide repeat domain"/>
    <property type="match status" value="1"/>
</dbReference>
<name>A0A2J6X3U2_9CHLR</name>
<dbReference type="Proteomes" id="UP000243376">
    <property type="component" value="Unassembled WGS sequence"/>
</dbReference>
<evidence type="ECO:0000313" key="2">
    <source>
        <dbReference type="Proteomes" id="UP000243376"/>
    </source>
</evidence>
<comment type="caution">
    <text evidence="1">The sequence shown here is derived from an EMBL/GenBank/DDBJ whole genome shotgun (WGS) entry which is preliminary data.</text>
</comment>
<organism evidence="1 2">
    <name type="scientific">Chloroflexus aggregans</name>
    <dbReference type="NCBI Taxonomy" id="152260"/>
    <lineage>
        <taxon>Bacteria</taxon>
        <taxon>Bacillati</taxon>
        <taxon>Chloroflexota</taxon>
        <taxon>Chloroflexia</taxon>
        <taxon>Chloroflexales</taxon>
        <taxon>Chloroflexineae</taxon>
        <taxon>Chloroflexaceae</taxon>
        <taxon>Chloroflexus</taxon>
    </lineage>
</organism>
<evidence type="ECO:0008006" key="3">
    <source>
        <dbReference type="Google" id="ProtNLM"/>
    </source>
</evidence>
<accession>A0A2J6X3U2</accession>
<sequence>MPTLDRHQARLLYEGAQALVRGDKARARELLLELVELNEQIPEAWLWLSGAVDDPEDQRVALENVLALDPDNPYAQEGLAYLDTQSR</sequence>
<proteinExistence type="predicted"/>